<accession>A0A1G6RFE8</accession>
<evidence type="ECO:0000313" key="2">
    <source>
        <dbReference type="EMBL" id="SDD02747.1"/>
    </source>
</evidence>
<dbReference type="AlphaFoldDB" id="A0A1G6RFE8"/>
<feature type="domain" description="Rhodanese" evidence="1">
    <location>
        <begin position="37"/>
        <end position="127"/>
    </location>
</feature>
<evidence type="ECO:0000313" key="3">
    <source>
        <dbReference type="Proteomes" id="UP000199452"/>
    </source>
</evidence>
<dbReference type="OrthoDB" id="1450994at2"/>
<reference evidence="2 3" key="1">
    <citation type="submission" date="2016-09" db="EMBL/GenBank/DDBJ databases">
        <authorList>
            <person name="Capua I."/>
            <person name="De Benedictis P."/>
            <person name="Joannis T."/>
            <person name="Lombin L.H."/>
            <person name="Cattoli G."/>
        </authorList>
    </citation>
    <scope>NUCLEOTIDE SEQUENCE [LARGE SCALE GENOMIC DNA]</scope>
    <source>
        <strain evidence="2 3">A7P-90m</strain>
    </source>
</reference>
<dbReference type="InterPro" id="IPR050229">
    <property type="entry name" value="GlpE_sulfurtransferase"/>
</dbReference>
<dbReference type="STRING" id="1640674.SAMN05216323_107310"/>
<sequence length="143" mass="15569">MLNTKTMTALNETPKNQTFTLKGVSHIEPEHANNLLQSGKAILLDVREQEELDIICFDIPKLIHIPISEIVEGHKQLSKETLIIVSSNSGTRGTKIANLLLYQGFKQVANLDGGIATWNKEKLSVFINGKKPSSGGCGCGCSH</sequence>
<dbReference type="EMBL" id="FMYP01000073">
    <property type="protein sequence ID" value="SDD02747.1"/>
    <property type="molecule type" value="Genomic_DNA"/>
</dbReference>
<dbReference type="SUPFAM" id="SSF52821">
    <property type="entry name" value="Rhodanese/Cell cycle control phosphatase"/>
    <property type="match status" value="1"/>
</dbReference>
<dbReference type="SMART" id="SM00450">
    <property type="entry name" value="RHOD"/>
    <property type="match status" value="1"/>
</dbReference>
<protein>
    <submittedName>
        <fullName evidence="2">Rhodanese-related sulfurtransferase</fullName>
    </submittedName>
</protein>
<dbReference type="Gene3D" id="3.40.250.10">
    <property type="entry name" value="Rhodanese-like domain"/>
    <property type="match status" value="1"/>
</dbReference>
<gene>
    <name evidence="2" type="ORF">SAMN05216323_107310</name>
</gene>
<name>A0A1G6RFE8_9BACT</name>
<organism evidence="2 3">
    <name type="scientific">Williamwhitmania taraxaci</name>
    <dbReference type="NCBI Taxonomy" id="1640674"/>
    <lineage>
        <taxon>Bacteria</taxon>
        <taxon>Pseudomonadati</taxon>
        <taxon>Bacteroidota</taxon>
        <taxon>Bacteroidia</taxon>
        <taxon>Bacteroidales</taxon>
        <taxon>Williamwhitmaniaceae</taxon>
        <taxon>Williamwhitmania</taxon>
    </lineage>
</organism>
<dbReference type="Pfam" id="PF00581">
    <property type="entry name" value="Rhodanese"/>
    <property type="match status" value="1"/>
</dbReference>
<dbReference type="PANTHER" id="PTHR43031">
    <property type="entry name" value="FAD-DEPENDENT OXIDOREDUCTASE"/>
    <property type="match status" value="1"/>
</dbReference>
<dbReference type="GO" id="GO:0016740">
    <property type="term" value="F:transferase activity"/>
    <property type="evidence" value="ECO:0007669"/>
    <property type="project" value="UniProtKB-KW"/>
</dbReference>
<dbReference type="Proteomes" id="UP000199452">
    <property type="component" value="Unassembled WGS sequence"/>
</dbReference>
<dbReference type="InterPro" id="IPR001763">
    <property type="entry name" value="Rhodanese-like_dom"/>
</dbReference>
<evidence type="ECO:0000259" key="1">
    <source>
        <dbReference type="PROSITE" id="PS50206"/>
    </source>
</evidence>
<keyword evidence="3" id="KW-1185">Reference proteome</keyword>
<keyword evidence="2" id="KW-0808">Transferase</keyword>
<proteinExistence type="predicted"/>
<dbReference type="PANTHER" id="PTHR43031:SF16">
    <property type="entry name" value="OXIDOREDUCTASE"/>
    <property type="match status" value="1"/>
</dbReference>
<dbReference type="PROSITE" id="PS50206">
    <property type="entry name" value="RHODANESE_3"/>
    <property type="match status" value="1"/>
</dbReference>
<dbReference type="InterPro" id="IPR036873">
    <property type="entry name" value="Rhodanese-like_dom_sf"/>
</dbReference>